<proteinExistence type="inferred from homology"/>
<dbReference type="InterPro" id="IPR036866">
    <property type="entry name" value="RibonucZ/Hydroxyglut_hydro"/>
</dbReference>
<dbReference type="GO" id="GO:0019243">
    <property type="term" value="P:methylglyoxal catabolic process to D-lactate via S-lactoyl-glutathione"/>
    <property type="evidence" value="ECO:0007669"/>
    <property type="project" value="InterPro"/>
</dbReference>
<gene>
    <name evidence="7" type="primary">gloB</name>
    <name evidence="9" type="ORF">DFR28_105208</name>
</gene>
<organism evidence="9 10">
    <name type="scientific">Arenicella xantha</name>
    <dbReference type="NCBI Taxonomy" id="644221"/>
    <lineage>
        <taxon>Bacteria</taxon>
        <taxon>Pseudomonadati</taxon>
        <taxon>Pseudomonadota</taxon>
        <taxon>Gammaproteobacteria</taxon>
        <taxon>Arenicellales</taxon>
        <taxon>Arenicellaceae</taxon>
        <taxon>Arenicella</taxon>
    </lineage>
</organism>
<feature type="binding site" evidence="7">
    <location>
        <position position="60"/>
    </location>
    <ligand>
        <name>Zn(2+)</name>
        <dbReference type="ChEBI" id="CHEBI:29105"/>
        <label>2</label>
    </ligand>
</feature>
<keyword evidence="6 7" id="KW-0862">Zinc</keyword>
<dbReference type="SMART" id="SM00849">
    <property type="entry name" value="Lactamase_B"/>
    <property type="match status" value="1"/>
</dbReference>
<protein>
    <recommendedName>
        <fullName evidence="7">Hydroxyacylglutathione hydrolase</fullName>
        <ecNumber evidence="7">3.1.2.6</ecNumber>
    </recommendedName>
    <alternativeName>
        <fullName evidence="7">Glyoxalase II</fullName>
        <shortName evidence="7">Glx II</shortName>
    </alternativeName>
</protein>
<dbReference type="Proteomes" id="UP000253083">
    <property type="component" value="Unassembled WGS sequence"/>
</dbReference>
<dbReference type="PANTHER" id="PTHR11935:SF94">
    <property type="entry name" value="TENZING NORGAY, ISOFORM C"/>
    <property type="match status" value="1"/>
</dbReference>
<feature type="binding site" evidence="7">
    <location>
        <position position="138"/>
    </location>
    <ligand>
        <name>Zn(2+)</name>
        <dbReference type="ChEBI" id="CHEBI:29105"/>
        <label>2</label>
    </ligand>
</feature>
<evidence type="ECO:0000259" key="8">
    <source>
        <dbReference type="SMART" id="SM00849"/>
    </source>
</evidence>
<dbReference type="PANTHER" id="PTHR11935">
    <property type="entry name" value="BETA LACTAMASE DOMAIN"/>
    <property type="match status" value="1"/>
</dbReference>
<evidence type="ECO:0000256" key="7">
    <source>
        <dbReference type="HAMAP-Rule" id="MF_01374"/>
    </source>
</evidence>
<dbReference type="EC" id="3.1.2.6" evidence="7"/>
<comment type="pathway">
    <text evidence="2 7">Secondary metabolite metabolism; methylglyoxal degradation; (R)-lactate from methylglyoxal: step 2/2.</text>
</comment>
<dbReference type="GO" id="GO:0004416">
    <property type="term" value="F:hydroxyacylglutathione hydrolase activity"/>
    <property type="evidence" value="ECO:0007669"/>
    <property type="project" value="UniProtKB-UniRule"/>
</dbReference>
<dbReference type="FunCoup" id="A0A395JH51">
    <property type="interactions" value="404"/>
</dbReference>
<feature type="binding site" evidence="7">
    <location>
        <position position="56"/>
    </location>
    <ligand>
        <name>Zn(2+)</name>
        <dbReference type="ChEBI" id="CHEBI:29105"/>
        <label>1</label>
    </ligand>
</feature>
<evidence type="ECO:0000256" key="3">
    <source>
        <dbReference type="ARBA" id="ARBA00006759"/>
    </source>
</evidence>
<dbReference type="HAMAP" id="MF_01374">
    <property type="entry name" value="Glyoxalase_2"/>
    <property type="match status" value="1"/>
</dbReference>
<sequence length="265" mass="29426">MLVEQIAVNNSLRNYMYLLACPETREAVAIDPLDHAVLLQRANELGWSIRGVINSHEHHDHIGGNGPVISATGATLYAHHQAVDKIPNVDVALRAGDAIQVGTSVELIALDTPGHTFCHSCFYFLGNDQQAPALFSGDTLFNAGVGNCHNGGNPQTLYQTFVQQIFVLPDETMVYPGHDYIENNLEFTLDREPNNAAAQSLLAAIKQWPGDKHFISNIGMERLVNTFFRLQSEELIARLRSQFPNLPNDDPEAVFVGLRELRNKW</sequence>
<feature type="binding site" evidence="7">
    <location>
        <position position="178"/>
    </location>
    <ligand>
        <name>Zn(2+)</name>
        <dbReference type="ChEBI" id="CHEBI:29105"/>
        <label>2</label>
    </ligand>
</feature>
<evidence type="ECO:0000256" key="4">
    <source>
        <dbReference type="ARBA" id="ARBA00022723"/>
    </source>
</evidence>
<evidence type="ECO:0000313" key="9">
    <source>
        <dbReference type="EMBL" id="RBP48869.1"/>
    </source>
</evidence>
<dbReference type="SUPFAM" id="SSF56281">
    <property type="entry name" value="Metallo-hydrolase/oxidoreductase"/>
    <property type="match status" value="1"/>
</dbReference>
<dbReference type="InterPro" id="IPR035680">
    <property type="entry name" value="Clx_II_MBL"/>
</dbReference>
<accession>A0A395JH51</accession>
<comment type="similarity">
    <text evidence="3 7">Belongs to the metallo-beta-lactamase superfamily. Glyoxalase II family.</text>
</comment>
<comment type="cofactor">
    <cofactor evidence="7">
        <name>Zn(2+)</name>
        <dbReference type="ChEBI" id="CHEBI:29105"/>
    </cofactor>
    <text evidence="7">Binds 2 Zn(2+) ions per subunit.</text>
</comment>
<feature type="binding site" evidence="7">
    <location>
        <position position="61"/>
    </location>
    <ligand>
        <name>Zn(2+)</name>
        <dbReference type="ChEBI" id="CHEBI:29105"/>
        <label>2</label>
    </ligand>
</feature>
<feature type="binding site" evidence="7">
    <location>
        <position position="58"/>
    </location>
    <ligand>
        <name>Zn(2+)</name>
        <dbReference type="ChEBI" id="CHEBI:29105"/>
        <label>1</label>
    </ligand>
</feature>
<dbReference type="RefSeq" id="WP_113955461.1">
    <property type="nucleotide sequence ID" value="NZ_QNRT01000005.1"/>
</dbReference>
<dbReference type="EMBL" id="QNRT01000005">
    <property type="protein sequence ID" value="RBP48869.1"/>
    <property type="molecule type" value="Genomic_DNA"/>
</dbReference>
<comment type="function">
    <text evidence="7">Thiolesterase that catalyzes the hydrolysis of S-D-lactoyl-glutathione to form glutathione and D-lactic acid.</text>
</comment>
<dbReference type="InParanoid" id="A0A395JH51"/>
<comment type="subunit">
    <text evidence="7">Monomer.</text>
</comment>
<evidence type="ECO:0000256" key="1">
    <source>
        <dbReference type="ARBA" id="ARBA00001623"/>
    </source>
</evidence>
<evidence type="ECO:0000313" key="10">
    <source>
        <dbReference type="Proteomes" id="UP000253083"/>
    </source>
</evidence>
<dbReference type="InterPro" id="IPR032282">
    <property type="entry name" value="HAGH_C"/>
</dbReference>
<evidence type="ECO:0000256" key="6">
    <source>
        <dbReference type="ARBA" id="ARBA00022833"/>
    </source>
</evidence>
<dbReference type="AlphaFoldDB" id="A0A395JH51"/>
<dbReference type="CDD" id="cd07723">
    <property type="entry name" value="hydroxyacylglutathione_hydrolase_MBL-fold"/>
    <property type="match status" value="1"/>
</dbReference>
<keyword evidence="10" id="KW-1185">Reference proteome</keyword>
<dbReference type="OrthoDB" id="9802248at2"/>
<evidence type="ECO:0000256" key="5">
    <source>
        <dbReference type="ARBA" id="ARBA00022801"/>
    </source>
</evidence>
<evidence type="ECO:0000256" key="2">
    <source>
        <dbReference type="ARBA" id="ARBA00004963"/>
    </source>
</evidence>
<keyword evidence="4 7" id="KW-0479">Metal-binding</keyword>
<name>A0A395JH51_9GAMM</name>
<feature type="binding site" evidence="7">
    <location>
        <position position="138"/>
    </location>
    <ligand>
        <name>Zn(2+)</name>
        <dbReference type="ChEBI" id="CHEBI:29105"/>
        <label>1</label>
    </ligand>
</feature>
<feature type="domain" description="Metallo-beta-lactamase" evidence="8">
    <location>
        <begin position="13"/>
        <end position="178"/>
    </location>
</feature>
<dbReference type="Pfam" id="PF00753">
    <property type="entry name" value="Lactamase_B"/>
    <property type="match status" value="1"/>
</dbReference>
<dbReference type="UniPathway" id="UPA00619">
    <property type="reaction ID" value="UER00676"/>
</dbReference>
<comment type="caution">
    <text evidence="9">The sequence shown here is derived from an EMBL/GenBank/DDBJ whole genome shotgun (WGS) entry which is preliminary data.</text>
</comment>
<dbReference type="InterPro" id="IPR001279">
    <property type="entry name" value="Metallo-B-lactamas"/>
</dbReference>
<dbReference type="InterPro" id="IPR017782">
    <property type="entry name" value="Hydroxyacylglutathione_Hdrlase"/>
</dbReference>
<feature type="binding site" evidence="7">
    <location>
        <position position="115"/>
    </location>
    <ligand>
        <name>Zn(2+)</name>
        <dbReference type="ChEBI" id="CHEBI:29105"/>
        <label>1</label>
    </ligand>
</feature>
<dbReference type="GO" id="GO:0046872">
    <property type="term" value="F:metal ion binding"/>
    <property type="evidence" value="ECO:0007669"/>
    <property type="project" value="UniProtKB-KW"/>
</dbReference>
<comment type="catalytic activity">
    <reaction evidence="1 7">
        <text>an S-(2-hydroxyacyl)glutathione + H2O = a 2-hydroxy carboxylate + glutathione + H(+)</text>
        <dbReference type="Rhea" id="RHEA:21864"/>
        <dbReference type="ChEBI" id="CHEBI:15377"/>
        <dbReference type="ChEBI" id="CHEBI:15378"/>
        <dbReference type="ChEBI" id="CHEBI:57925"/>
        <dbReference type="ChEBI" id="CHEBI:58896"/>
        <dbReference type="ChEBI" id="CHEBI:71261"/>
        <dbReference type="EC" id="3.1.2.6"/>
    </reaction>
</comment>
<keyword evidence="5 7" id="KW-0378">Hydrolase</keyword>
<dbReference type="Gene3D" id="3.60.15.10">
    <property type="entry name" value="Ribonuclease Z/Hydroxyacylglutathione hydrolase-like"/>
    <property type="match status" value="1"/>
</dbReference>
<reference evidence="9 10" key="1">
    <citation type="submission" date="2018-06" db="EMBL/GenBank/DDBJ databases">
        <title>Genomic Encyclopedia of Type Strains, Phase IV (KMG-IV): sequencing the most valuable type-strain genomes for metagenomic binning, comparative biology and taxonomic classification.</title>
        <authorList>
            <person name="Goeker M."/>
        </authorList>
    </citation>
    <scope>NUCLEOTIDE SEQUENCE [LARGE SCALE GENOMIC DNA]</scope>
    <source>
        <strain evidence="9 10">DSM 24032</strain>
    </source>
</reference>
<dbReference type="Pfam" id="PF16123">
    <property type="entry name" value="HAGH_C"/>
    <property type="match status" value="1"/>
</dbReference>